<feature type="chain" id="PRO_5012828402" description="Right-handed parallel beta-helix repeat-containing protein" evidence="1">
    <location>
        <begin position="23"/>
        <end position="463"/>
    </location>
</feature>
<feature type="signal peptide" evidence="1">
    <location>
        <begin position="1"/>
        <end position="22"/>
    </location>
</feature>
<evidence type="ECO:0008006" key="4">
    <source>
        <dbReference type="Google" id="ProtNLM"/>
    </source>
</evidence>
<dbReference type="PROSITE" id="PS51257">
    <property type="entry name" value="PROKAR_LIPOPROTEIN"/>
    <property type="match status" value="1"/>
</dbReference>
<evidence type="ECO:0000313" key="3">
    <source>
        <dbReference type="Proteomes" id="UP000215196"/>
    </source>
</evidence>
<evidence type="ECO:0000313" key="2">
    <source>
        <dbReference type="EMBL" id="SNV44120.1"/>
    </source>
</evidence>
<keyword evidence="3" id="KW-1185">Reference proteome</keyword>
<proteinExistence type="predicted"/>
<keyword evidence="1" id="KW-0732">Signal</keyword>
<dbReference type="SUPFAM" id="SSF51126">
    <property type="entry name" value="Pectin lyase-like"/>
    <property type="match status" value="1"/>
</dbReference>
<evidence type="ECO:0000256" key="1">
    <source>
        <dbReference type="SAM" id="SignalP"/>
    </source>
</evidence>
<gene>
    <name evidence="2" type="ORF">SAMEA4412677_01354</name>
</gene>
<dbReference type="EMBL" id="LT906465">
    <property type="protein sequence ID" value="SNV44120.1"/>
    <property type="molecule type" value="Genomic_DNA"/>
</dbReference>
<protein>
    <recommendedName>
        <fullName evidence="4">Right-handed parallel beta-helix repeat-containing protein</fullName>
    </recommendedName>
</protein>
<dbReference type="RefSeq" id="WP_095071691.1">
    <property type="nucleotide sequence ID" value="NZ_LT906465.1"/>
</dbReference>
<reference evidence="2 3" key="1">
    <citation type="submission" date="2017-06" db="EMBL/GenBank/DDBJ databases">
        <authorList>
            <consortium name="Pathogen Informatics"/>
        </authorList>
    </citation>
    <scope>NUCLEOTIDE SEQUENCE [LARGE SCALE GENOMIC DNA]</scope>
    <source>
        <strain evidence="2 3">NCTC13490</strain>
    </source>
</reference>
<dbReference type="AlphaFoldDB" id="A0A239XCM1"/>
<organism evidence="2 3">
    <name type="scientific">Chryseobacterium taklimakanense</name>
    <dbReference type="NCBI Taxonomy" id="536441"/>
    <lineage>
        <taxon>Bacteria</taxon>
        <taxon>Pseudomonadati</taxon>
        <taxon>Bacteroidota</taxon>
        <taxon>Flavobacteriia</taxon>
        <taxon>Flavobacteriales</taxon>
        <taxon>Weeksellaceae</taxon>
        <taxon>Chryseobacterium group</taxon>
        <taxon>Chryseobacterium</taxon>
    </lineage>
</organism>
<dbReference type="InterPro" id="IPR011050">
    <property type="entry name" value="Pectin_lyase_fold/virulence"/>
</dbReference>
<accession>A0A239XCM1</accession>
<sequence>MKLNIFIASLLMAFLFITGCNRDEISFHAPSKELRFSQDTLVLDTVYNQVRSETYAVKVYNQEDKDIKIPKISLQGGSNSPYRLNVDGKSGTEFTDIPLRKKDSLFIFVEIAPIANSKEAIAEDRINFSSNQHVTLLSVVQDAEFFVKTSANPNIIAQNTTWQSNKAKIIYGDLTLAEGKTLNIEKGTKIYFSKNSGLKISKNATLNVSGDLNEEVIFRGDRNETRYDTIPVNWNSIKMEEGATANINYAKIFGGTSGLEMVKGTANVRNTQIHTFQNYGILAVNSSVTAINTVMYNCGESSFGIFKGGNIDLTHCTLTNYWSLNASMPGLALYATNEFKNASGTVEQAPLTLNIKNSIIHTSRDNAMIFKPTSGQIFTYLIDSSLLKYGNNAGFNFDGNAMIVNSIKNQDPKFLNYNLAKTNLRLANDSPAKGKAKLTYAQSIPLDIVKISRTTAPTIGAYQ</sequence>
<dbReference type="KEGG" id="ctak:4412677_01354"/>
<dbReference type="Proteomes" id="UP000215196">
    <property type="component" value="Chromosome 1"/>
</dbReference>
<name>A0A239XCM1_9FLAO</name>